<proteinExistence type="predicted"/>
<dbReference type="EMBL" id="BLLK01000047">
    <property type="protein sequence ID" value="GFH54467.1"/>
    <property type="molecule type" value="Genomic_DNA"/>
</dbReference>
<dbReference type="AlphaFoldDB" id="A0AAD3H8F6"/>
<name>A0AAD3H8F6_9STRA</name>
<organism evidence="1 2">
    <name type="scientific">Chaetoceros tenuissimus</name>
    <dbReference type="NCBI Taxonomy" id="426638"/>
    <lineage>
        <taxon>Eukaryota</taxon>
        <taxon>Sar</taxon>
        <taxon>Stramenopiles</taxon>
        <taxon>Ochrophyta</taxon>
        <taxon>Bacillariophyta</taxon>
        <taxon>Coscinodiscophyceae</taxon>
        <taxon>Chaetocerotophycidae</taxon>
        <taxon>Chaetocerotales</taxon>
        <taxon>Chaetocerotaceae</taxon>
        <taxon>Chaetoceros</taxon>
    </lineage>
</organism>
<reference evidence="1 2" key="1">
    <citation type="journal article" date="2021" name="Sci. Rep.">
        <title>The genome of the diatom Chaetoceros tenuissimus carries an ancient integrated fragment of an extant virus.</title>
        <authorList>
            <person name="Hongo Y."/>
            <person name="Kimura K."/>
            <person name="Takaki Y."/>
            <person name="Yoshida Y."/>
            <person name="Baba S."/>
            <person name="Kobayashi G."/>
            <person name="Nagasaki K."/>
            <person name="Hano T."/>
            <person name="Tomaru Y."/>
        </authorList>
    </citation>
    <scope>NUCLEOTIDE SEQUENCE [LARGE SCALE GENOMIC DNA]</scope>
    <source>
        <strain evidence="1 2">NIES-3715</strain>
    </source>
</reference>
<dbReference type="Proteomes" id="UP001054902">
    <property type="component" value="Unassembled WGS sequence"/>
</dbReference>
<evidence type="ECO:0000313" key="1">
    <source>
        <dbReference type="EMBL" id="GFH54467.1"/>
    </source>
</evidence>
<comment type="caution">
    <text evidence="1">The sequence shown here is derived from an EMBL/GenBank/DDBJ whole genome shotgun (WGS) entry which is preliminary data.</text>
</comment>
<gene>
    <name evidence="1" type="ORF">CTEN210_10944</name>
</gene>
<sequence>MVLNFLVSLISSDVVEKNNVDDGFEVLLRTNCRKEERVKDAIAAIVYKCCFCLYNKWSGDIPTRQVSFFGEKDECGKEKKSFEGLDSVLIAS</sequence>
<evidence type="ECO:0000313" key="2">
    <source>
        <dbReference type="Proteomes" id="UP001054902"/>
    </source>
</evidence>
<keyword evidence="2" id="KW-1185">Reference proteome</keyword>
<protein>
    <submittedName>
        <fullName evidence="1">Uncharacterized protein</fullName>
    </submittedName>
</protein>
<accession>A0AAD3H8F6</accession>